<dbReference type="NCBIfam" id="NF004491">
    <property type="entry name" value="PRK05826.1"/>
    <property type="match status" value="1"/>
</dbReference>
<dbReference type="FunFam" id="3.40.1380.20:FF:000004">
    <property type="entry name" value="Pyruvate kinase"/>
    <property type="match status" value="1"/>
</dbReference>
<dbReference type="SUPFAM" id="SSF52935">
    <property type="entry name" value="PK C-terminal domain-like"/>
    <property type="match status" value="1"/>
</dbReference>
<dbReference type="Gene3D" id="3.40.1380.20">
    <property type="entry name" value="Pyruvate kinase, C-terminal domain"/>
    <property type="match status" value="1"/>
</dbReference>
<keyword evidence="12" id="KW-0067">ATP-binding</keyword>
<sequence>MTAALRKTKIVTTLGPSTDKGNVLEAIIKAGANIVRMNFSHGSSDDHIQRAEQVRAIAKRLGTQVAILGDLQGPKIRVSTFKDGKIQLAVGNQFTLDSNLGLGEGNQEAVGLDYKELPNDVSANDILLLDDGRVQLKVTSVEGCKVHTEVIIGGPLSNNKGINKKGGGLSAEALTEKDKRDIVTAAQIKVDYLAVSFPRNGEDMHYARQLAHEAGLEAHLVAKVERAETVATIENMDDIIMASDVVMVARGDLGVEIGDPELVGVQKQLIRRAGALNRTVITATQMMESMISAPMPTRAEVMDVANAVLDGTDAVMLSGETAAGDYPVETVKSMAEVCIGAEKMAGINNHSNYRLDRTFVTAEETVSMATIYSANHMEGIKGVVTLTESGRTALMMSRLSADMPIYALSRNESTLNRCTLYRGVTPIYFETEAKDSLDIALSTLACLKEKGYLTCGDLVIITQGDIMDVAGSTNCMRILPVT</sequence>
<dbReference type="InterPro" id="IPR015813">
    <property type="entry name" value="Pyrv/PenolPyrv_kinase-like_dom"/>
</dbReference>
<dbReference type="FunFam" id="2.40.33.10:FF:000002">
    <property type="entry name" value="Pyruvate kinase"/>
    <property type="match status" value="1"/>
</dbReference>
<evidence type="ECO:0000256" key="15">
    <source>
        <dbReference type="ARBA" id="ARBA00023317"/>
    </source>
</evidence>
<dbReference type="RefSeq" id="WP_017054997.1">
    <property type="nucleotide sequence ID" value="NZ_CP065150.1"/>
</dbReference>
<comment type="pathway">
    <text evidence="3 17">Carbohydrate degradation; glycolysis; pyruvate from D-glyceraldehyde 3-phosphate: step 5/5.</text>
</comment>
<dbReference type="NCBIfam" id="TIGR01064">
    <property type="entry name" value="pyruv_kin"/>
    <property type="match status" value="1"/>
</dbReference>
<evidence type="ECO:0000256" key="16">
    <source>
        <dbReference type="NCBIfam" id="TIGR01064"/>
    </source>
</evidence>
<dbReference type="Proteomes" id="UP000305234">
    <property type="component" value="Unassembled WGS sequence"/>
</dbReference>
<dbReference type="InterPro" id="IPR018209">
    <property type="entry name" value="Pyrv_Knase_AS"/>
</dbReference>
<dbReference type="PRINTS" id="PR01050">
    <property type="entry name" value="PYRUVTKNASE"/>
</dbReference>
<evidence type="ECO:0000313" key="21">
    <source>
        <dbReference type="EMBL" id="TKF25005.1"/>
    </source>
</evidence>
<evidence type="ECO:0000256" key="4">
    <source>
        <dbReference type="ARBA" id="ARBA00008663"/>
    </source>
</evidence>
<dbReference type="GO" id="GO:0004743">
    <property type="term" value="F:pyruvate kinase activity"/>
    <property type="evidence" value="ECO:0007669"/>
    <property type="project" value="UniProtKB-UniRule"/>
</dbReference>
<evidence type="ECO:0000259" key="19">
    <source>
        <dbReference type="Pfam" id="PF02887"/>
    </source>
</evidence>
<dbReference type="Gene3D" id="3.20.20.60">
    <property type="entry name" value="Phosphoenolpyruvate-binding domains"/>
    <property type="match status" value="1"/>
</dbReference>
<dbReference type="UniPathway" id="UPA00109">
    <property type="reaction ID" value="UER00188"/>
</dbReference>
<keyword evidence="10" id="KW-0547">Nucleotide-binding</keyword>
<dbReference type="Pfam" id="PF02887">
    <property type="entry name" value="PK_C"/>
    <property type="match status" value="1"/>
</dbReference>
<evidence type="ECO:0000256" key="5">
    <source>
        <dbReference type="ARBA" id="ARBA00011881"/>
    </source>
</evidence>
<proteinExistence type="inferred from homology"/>
<evidence type="ECO:0000256" key="13">
    <source>
        <dbReference type="ARBA" id="ARBA00022842"/>
    </source>
</evidence>
<dbReference type="InterPro" id="IPR015795">
    <property type="entry name" value="Pyrv_Knase_C"/>
</dbReference>
<keyword evidence="14 17" id="KW-0324">Glycolysis</keyword>
<dbReference type="GO" id="GO:0000287">
    <property type="term" value="F:magnesium ion binding"/>
    <property type="evidence" value="ECO:0007669"/>
    <property type="project" value="UniProtKB-UniRule"/>
</dbReference>
<dbReference type="SUPFAM" id="SSF51621">
    <property type="entry name" value="Phosphoenolpyruvate/pyruvate domain"/>
    <property type="match status" value="1"/>
</dbReference>
<gene>
    <name evidence="21" type="primary">pyk</name>
    <name evidence="20" type="ORF">ACED24_01515</name>
    <name evidence="21" type="ORF">FCV52_13455</name>
</gene>
<dbReference type="InterPro" id="IPR015806">
    <property type="entry name" value="Pyrv_Knase_insert_dom_sf"/>
</dbReference>
<evidence type="ECO:0000256" key="12">
    <source>
        <dbReference type="ARBA" id="ARBA00022840"/>
    </source>
</evidence>
<organism evidence="21 22">
    <name type="scientific">Vibrio kanaloae</name>
    <dbReference type="NCBI Taxonomy" id="170673"/>
    <lineage>
        <taxon>Bacteria</taxon>
        <taxon>Pseudomonadati</taxon>
        <taxon>Pseudomonadota</taxon>
        <taxon>Gammaproteobacteria</taxon>
        <taxon>Vibrionales</taxon>
        <taxon>Vibrionaceae</taxon>
        <taxon>Vibrio</taxon>
    </lineage>
</organism>
<dbReference type="PROSITE" id="PS00110">
    <property type="entry name" value="PYRUVATE_KINASE"/>
    <property type="match status" value="1"/>
</dbReference>
<dbReference type="PANTHER" id="PTHR11817">
    <property type="entry name" value="PYRUVATE KINASE"/>
    <property type="match status" value="1"/>
</dbReference>
<keyword evidence="13 17" id="KW-0460">Magnesium</keyword>
<dbReference type="InterPro" id="IPR036918">
    <property type="entry name" value="Pyrv_Knase_C_sf"/>
</dbReference>
<dbReference type="EMBL" id="JBGOOJ010000001">
    <property type="protein sequence ID" value="MEZ8088716.1"/>
    <property type="molecule type" value="Genomic_DNA"/>
</dbReference>
<comment type="catalytic activity">
    <reaction evidence="17">
        <text>pyruvate + ATP = phosphoenolpyruvate + ADP + H(+)</text>
        <dbReference type="Rhea" id="RHEA:18157"/>
        <dbReference type="ChEBI" id="CHEBI:15361"/>
        <dbReference type="ChEBI" id="CHEBI:15378"/>
        <dbReference type="ChEBI" id="CHEBI:30616"/>
        <dbReference type="ChEBI" id="CHEBI:58702"/>
        <dbReference type="ChEBI" id="CHEBI:456216"/>
        <dbReference type="EC" id="2.7.1.40"/>
    </reaction>
</comment>
<name>A0A4U1YUD8_9VIBR</name>
<dbReference type="InterPro" id="IPR015793">
    <property type="entry name" value="Pyrv_Knase_brl"/>
</dbReference>
<evidence type="ECO:0000256" key="17">
    <source>
        <dbReference type="RuleBase" id="RU000504"/>
    </source>
</evidence>
<dbReference type="InterPro" id="IPR040442">
    <property type="entry name" value="Pyrv_kinase-like_dom_sf"/>
</dbReference>
<dbReference type="GO" id="GO:0016301">
    <property type="term" value="F:kinase activity"/>
    <property type="evidence" value="ECO:0007669"/>
    <property type="project" value="UniProtKB-KW"/>
</dbReference>
<comment type="cofactor">
    <cofactor evidence="1">
        <name>Mg(2+)</name>
        <dbReference type="ChEBI" id="CHEBI:18420"/>
    </cofactor>
</comment>
<keyword evidence="15 21" id="KW-0670">Pyruvate</keyword>
<protein>
    <recommendedName>
        <fullName evidence="6 16">Pyruvate kinase</fullName>
        <ecNumber evidence="6 16">2.7.1.40</ecNumber>
    </recommendedName>
</protein>
<reference evidence="20 23" key="2">
    <citation type="submission" date="2024-06" db="EMBL/GenBank/DDBJ databases">
        <authorList>
            <person name="Steensen K."/>
            <person name="Seneca J."/>
            <person name="Bartlau N."/>
            <person name="Yu A.X."/>
            <person name="Polz M.F."/>
        </authorList>
    </citation>
    <scope>NUCLEOTIDE SEQUENCE [LARGE SCALE GENOMIC DNA]</scope>
    <source>
        <strain evidence="20 23">5S240</strain>
    </source>
</reference>
<evidence type="ECO:0000313" key="22">
    <source>
        <dbReference type="Proteomes" id="UP000305234"/>
    </source>
</evidence>
<evidence type="ECO:0000256" key="6">
    <source>
        <dbReference type="ARBA" id="ARBA00012142"/>
    </source>
</evidence>
<dbReference type="EC" id="2.7.1.40" evidence="6 16"/>
<keyword evidence="23" id="KW-1185">Reference proteome</keyword>
<evidence type="ECO:0000256" key="8">
    <source>
        <dbReference type="ARBA" id="ARBA00022679"/>
    </source>
</evidence>
<keyword evidence="11 17" id="KW-0418">Kinase</keyword>
<comment type="similarity">
    <text evidence="4 17">Belongs to the pyruvate kinase family.</text>
</comment>
<dbReference type="Gene3D" id="2.40.33.10">
    <property type="entry name" value="PK beta-barrel domain-like"/>
    <property type="match status" value="1"/>
</dbReference>
<accession>A0A4U1YUD8</accession>
<dbReference type="EMBL" id="SYUW01000039">
    <property type="protein sequence ID" value="TKF25005.1"/>
    <property type="molecule type" value="Genomic_DNA"/>
</dbReference>
<evidence type="ECO:0000256" key="9">
    <source>
        <dbReference type="ARBA" id="ARBA00022723"/>
    </source>
</evidence>
<evidence type="ECO:0000256" key="11">
    <source>
        <dbReference type="ARBA" id="ARBA00022777"/>
    </source>
</evidence>
<keyword evidence="7" id="KW-0021">Allosteric enzyme</keyword>
<evidence type="ECO:0000256" key="10">
    <source>
        <dbReference type="ARBA" id="ARBA00022741"/>
    </source>
</evidence>
<dbReference type="Proteomes" id="UP001569177">
    <property type="component" value="Unassembled WGS sequence"/>
</dbReference>
<dbReference type="Pfam" id="PF00224">
    <property type="entry name" value="PK"/>
    <property type="match status" value="1"/>
</dbReference>
<dbReference type="InterPro" id="IPR011037">
    <property type="entry name" value="Pyrv_Knase-like_insert_dom_sf"/>
</dbReference>
<dbReference type="InterPro" id="IPR001697">
    <property type="entry name" value="Pyr_Knase"/>
</dbReference>
<evidence type="ECO:0000259" key="18">
    <source>
        <dbReference type="Pfam" id="PF00224"/>
    </source>
</evidence>
<feature type="domain" description="Pyruvate kinase C-terminal" evidence="19">
    <location>
        <begin position="364"/>
        <end position="479"/>
    </location>
</feature>
<comment type="cofactor">
    <cofactor evidence="2">
        <name>K(+)</name>
        <dbReference type="ChEBI" id="CHEBI:29103"/>
    </cofactor>
</comment>
<evidence type="ECO:0000256" key="7">
    <source>
        <dbReference type="ARBA" id="ARBA00022533"/>
    </source>
</evidence>
<evidence type="ECO:0000256" key="3">
    <source>
        <dbReference type="ARBA" id="ARBA00004997"/>
    </source>
</evidence>
<keyword evidence="8 17" id="KW-0808">Transferase</keyword>
<feature type="domain" description="Pyruvate kinase barrel" evidence="18">
    <location>
        <begin position="6"/>
        <end position="331"/>
    </location>
</feature>
<evidence type="ECO:0000313" key="20">
    <source>
        <dbReference type="EMBL" id="MEZ8088716.1"/>
    </source>
</evidence>
<keyword evidence="9" id="KW-0479">Metal-binding</keyword>
<dbReference type="SUPFAM" id="SSF50800">
    <property type="entry name" value="PK beta-barrel domain-like"/>
    <property type="match status" value="1"/>
</dbReference>
<dbReference type="GO" id="GO:0005524">
    <property type="term" value="F:ATP binding"/>
    <property type="evidence" value="ECO:0007669"/>
    <property type="project" value="UniProtKB-KW"/>
</dbReference>
<reference evidence="21 22" key="1">
    <citation type="submission" date="2019-04" db="EMBL/GenBank/DDBJ databases">
        <title>A reverse ecology approach based on a biological definition of microbial populations.</title>
        <authorList>
            <person name="Arevalo P."/>
            <person name="Vaninsberghe D."/>
            <person name="Elsherbini J."/>
            <person name="Gore J."/>
            <person name="Polz M."/>
        </authorList>
    </citation>
    <scope>NUCLEOTIDE SEQUENCE [LARGE SCALE GENOMIC DNA]</scope>
    <source>
        <strain evidence="21 22">10N.261.46.E4</strain>
    </source>
</reference>
<evidence type="ECO:0000256" key="14">
    <source>
        <dbReference type="ARBA" id="ARBA00023152"/>
    </source>
</evidence>
<comment type="subunit">
    <text evidence="5">Homotetramer.</text>
</comment>
<evidence type="ECO:0000256" key="2">
    <source>
        <dbReference type="ARBA" id="ARBA00001958"/>
    </source>
</evidence>
<comment type="caution">
    <text evidence="21">The sequence shown here is derived from an EMBL/GenBank/DDBJ whole genome shotgun (WGS) entry which is preliminary data.</text>
</comment>
<dbReference type="AlphaFoldDB" id="A0A4U1YUD8"/>
<evidence type="ECO:0000313" key="23">
    <source>
        <dbReference type="Proteomes" id="UP001569177"/>
    </source>
</evidence>
<dbReference type="GO" id="GO:0030955">
    <property type="term" value="F:potassium ion binding"/>
    <property type="evidence" value="ECO:0007669"/>
    <property type="project" value="UniProtKB-UniRule"/>
</dbReference>
<evidence type="ECO:0000256" key="1">
    <source>
        <dbReference type="ARBA" id="ARBA00001946"/>
    </source>
</evidence>